<reference evidence="2" key="1">
    <citation type="submission" date="2022-11" db="UniProtKB">
        <authorList>
            <consortium name="WormBaseParasite"/>
        </authorList>
    </citation>
    <scope>IDENTIFICATION</scope>
</reference>
<dbReference type="AlphaFoldDB" id="A0A915HK80"/>
<sequence length="96" mass="10712">MLWPHQQSLAKYFDKDTSMGKSSNVNDVHESKQLNSVFSTSEVSTDNKFFTILTTDETKAICNCSAKKISRGNKYGIGHDGLKKPLTSHSPTNLKF</sequence>
<protein>
    <submittedName>
        <fullName evidence="2">Uncharacterized protein</fullName>
    </submittedName>
</protein>
<keyword evidence="1" id="KW-1185">Reference proteome</keyword>
<dbReference type="Proteomes" id="UP000887565">
    <property type="component" value="Unplaced"/>
</dbReference>
<evidence type="ECO:0000313" key="1">
    <source>
        <dbReference type="Proteomes" id="UP000887565"/>
    </source>
</evidence>
<proteinExistence type="predicted"/>
<accession>A0A915HK80</accession>
<name>A0A915HK80_ROMCU</name>
<evidence type="ECO:0000313" key="2">
    <source>
        <dbReference type="WBParaSite" id="nRc.2.0.1.t01976-RA"/>
    </source>
</evidence>
<dbReference type="WBParaSite" id="nRc.2.0.1.t01976-RA">
    <property type="protein sequence ID" value="nRc.2.0.1.t01976-RA"/>
    <property type="gene ID" value="nRc.2.0.1.g01976"/>
</dbReference>
<organism evidence="1 2">
    <name type="scientific">Romanomermis culicivorax</name>
    <name type="common">Nematode worm</name>
    <dbReference type="NCBI Taxonomy" id="13658"/>
    <lineage>
        <taxon>Eukaryota</taxon>
        <taxon>Metazoa</taxon>
        <taxon>Ecdysozoa</taxon>
        <taxon>Nematoda</taxon>
        <taxon>Enoplea</taxon>
        <taxon>Dorylaimia</taxon>
        <taxon>Mermithida</taxon>
        <taxon>Mermithoidea</taxon>
        <taxon>Mermithidae</taxon>
        <taxon>Romanomermis</taxon>
    </lineage>
</organism>